<keyword evidence="5 16" id="KW-0285">Flavoprotein</keyword>
<keyword evidence="1 16" id="KW-0813">Transport</keyword>
<dbReference type="GeneID" id="82890584"/>
<keyword evidence="2 16" id="KW-1003">Cell membrane</keyword>
<keyword evidence="11 16" id="KW-0915">Sodium</keyword>
<dbReference type="SMART" id="SM00900">
    <property type="entry name" value="FMN_bind"/>
    <property type="match status" value="1"/>
</dbReference>
<evidence type="ECO:0000256" key="1">
    <source>
        <dbReference type="ARBA" id="ARBA00022448"/>
    </source>
</evidence>
<keyword evidence="10 16" id="KW-0520">NAD</keyword>
<evidence type="ECO:0000313" key="19">
    <source>
        <dbReference type="EMBL" id="UWN57684.1"/>
    </source>
</evidence>
<evidence type="ECO:0000256" key="5">
    <source>
        <dbReference type="ARBA" id="ARBA00022630"/>
    </source>
</evidence>
<dbReference type="EC" id="7.2.1.1" evidence="16 17"/>
<evidence type="ECO:0000256" key="2">
    <source>
        <dbReference type="ARBA" id="ARBA00022475"/>
    </source>
</evidence>
<dbReference type="PANTHER" id="PTHR37838">
    <property type="entry name" value="NA(+)-TRANSLOCATING NADH-QUINONE REDUCTASE SUBUNIT C"/>
    <property type="match status" value="1"/>
</dbReference>
<keyword evidence="8 16" id="KW-1278">Translocase</keyword>
<evidence type="ECO:0000256" key="16">
    <source>
        <dbReference type="HAMAP-Rule" id="MF_00427"/>
    </source>
</evidence>
<accession>A0ABY5V1P4</accession>
<evidence type="ECO:0000256" key="15">
    <source>
        <dbReference type="ARBA" id="ARBA00023201"/>
    </source>
</evidence>
<comment type="caution">
    <text evidence="16">Lacks conserved residue(s) required for the propagation of feature annotation.</text>
</comment>
<feature type="modified residue" description="FMN phosphoryl threonine" evidence="16">
    <location>
        <position position="216"/>
    </location>
</feature>
<organism evidence="19 20">
    <name type="scientific">Alistipes ihumii AP11</name>
    <dbReference type="NCBI Taxonomy" id="1211813"/>
    <lineage>
        <taxon>Bacteria</taxon>
        <taxon>Pseudomonadati</taxon>
        <taxon>Bacteroidota</taxon>
        <taxon>Bacteroidia</taxon>
        <taxon>Bacteroidales</taxon>
        <taxon>Rikenellaceae</taxon>
        <taxon>Alistipes</taxon>
    </lineage>
</organism>
<dbReference type="Pfam" id="PF04205">
    <property type="entry name" value="FMN_bind"/>
    <property type="match status" value="1"/>
</dbReference>
<comment type="similarity">
    <text evidence="16 17">Belongs to the NqrC family.</text>
</comment>
<keyword evidence="6 16" id="KW-0288">FMN</keyword>
<keyword evidence="14 16" id="KW-0472">Membrane</keyword>
<keyword evidence="12 16" id="KW-0406">Ion transport</keyword>
<evidence type="ECO:0000256" key="10">
    <source>
        <dbReference type="ARBA" id="ARBA00023027"/>
    </source>
</evidence>
<protein>
    <recommendedName>
        <fullName evidence="16 17">Na(+)-translocating NADH-quinone reductase subunit C</fullName>
        <shortName evidence="16 17">Na(+)-NQR subunit C</shortName>
        <shortName evidence="16 17">Na(+)-translocating NQR subunit C</shortName>
        <ecNumber evidence="16 17">7.2.1.1</ecNumber>
    </recommendedName>
    <alternativeName>
        <fullName evidence="16 17">NQR complex subunit C</fullName>
    </alternativeName>
    <alternativeName>
        <fullName evidence="16 17">NQR-1 subunit C</fullName>
    </alternativeName>
</protein>
<feature type="domain" description="FMN-binding" evidence="18">
    <location>
        <begin position="135"/>
        <end position="233"/>
    </location>
</feature>
<evidence type="ECO:0000256" key="17">
    <source>
        <dbReference type="PIRNR" id="PIRNR009437"/>
    </source>
</evidence>
<comment type="function">
    <text evidence="16">NQR complex catalyzes the reduction of ubiquinone-1 to ubiquinol by two successive reactions, coupled with the transport of Na(+) ions from the cytoplasm to the periplasm. NqrA to NqrE are probably involved in the second step, the conversion of ubisemiquinone to ubiquinol.</text>
</comment>
<evidence type="ECO:0000256" key="6">
    <source>
        <dbReference type="ARBA" id="ARBA00022643"/>
    </source>
</evidence>
<reference evidence="19" key="1">
    <citation type="journal article" date="2022" name="Cell">
        <title>Design, construction, and in vivo augmentation of a complex gut microbiome.</title>
        <authorList>
            <person name="Cheng A.G."/>
            <person name="Ho P.Y."/>
            <person name="Aranda-Diaz A."/>
            <person name="Jain S."/>
            <person name="Yu F.B."/>
            <person name="Meng X."/>
            <person name="Wang M."/>
            <person name="Iakiviak M."/>
            <person name="Nagashima K."/>
            <person name="Zhao A."/>
            <person name="Murugkar P."/>
            <person name="Patil A."/>
            <person name="Atabakhsh K."/>
            <person name="Weakley A."/>
            <person name="Yan J."/>
            <person name="Brumbaugh A.R."/>
            <person name="Higginbottom S."/>
            <person name="Dimas A."/>
            <person name="Shiver A.L."/>
            <person name="Deutschbauer A."/>
            <person name="Neff N."/>
            <person name="Sonnenburg J.L."/>
            <person name="Huang K.C."/>
            <person name="Fischbach M.A."/>
        </authorList>
    </citation>
    <scope>NUCLEOTIDE SEQUENCE</scope>
    <source>
        <strain evidence="19">AP11</strain>
    </source>
</reference>
<evidence type="ECO:0000256" key="12">
    <source>
        <dbReference type="ARBA" id="ARBA00023065"/>
    </source>
</evidence>
<dbReference type="EMBL" id="CP102294">
    <property type="protein sequence ID" value="UWN57684.1"/>
    <property type="molecule type" value="Genomic_DNA"/>
</dbReference>
<dbReference type="NCBIfam" id="TIGR01938">
    <property type="entry name" value="nqrC"/>
    <property type="match status" value="1"/>
</dbReference>
<evidence type="ECO:0000256" key="14">
    <source>
        <dbReference type="ARBA" id="ARBA00023136"/>
    </source>
</evidence>
<keyword evidence="13 16" id="KW-0830">Ubiquinone</keyword>
<evidence type="ECO:0000256" key="7">
    <source>
        <dbReference type="ARBA" id="ARBA00022692"/>
    </source>
</evidence>
<evidence type="ECO:0000256" key="4">
    <source>
        <dbReference type="ARBA" id="ARBA00022553"/>
    </source>
</evidence>
<dbReference type="InterPro" id="IPR010204">
    <property type="entry name" value="NqrC"/>
</dbReference>
<dbReference type="RefSeq" id="WP_019244897.1">
    <property type="nucleotide sequence ID" value="NZ_CAPH01000004.1"/>
</dbReference>
<dbReference type="PANTHER" id="PTHR37838:SF1">
    <property type="entry name" value="NA(+)-TRANSLOCATING NADH-QUINONE REDUCTASE SUBUNIT C"/>
    <property type="match status" value="1"/>
</dbReference>
<keyword evidence="3" id="KW-0997">Cell inner membrane</keyword>
<evidence type="ECO:0000256" key="9">
    <source>
        <dbReference type="ARBA" id="ARBA00022989"/>
    </source>
</evidence>
<gene>
    <name evidence="16 19" type="primary">nqrC</name>
    <name evidence="19" type="ORF">NQ491_02580</name>
</gene>
<dbReference type="HAMAP" id="MF_00427">
    <property type="entry name" value="NqrC"/>
    <property type="match status" value="1"/>
</dbReference>
<dbReference type="Proteomes" id="UP001059295">
    <property type="component" value="Chromosome"/>
</dbReference>
<feature type="transmembrane region" description="Helical" evidence="16">
    <location>
        <begin position="7"/>
        <end position="31"/>
    </location>
</feature>
<name>A0ABY5V1P4_9BACT</name>
<comment type="catalytic activity">
    <reaction evidence="16 17">
        <text>a ubiquinone + n Na(+)(in) + NADH + H(+) = a ubiquinol + n Na(+)(out) + NAD(+)</text>
        <dbReference type="Rhea" id="RHEA:47748"/>
        <dbReference type="Rhea" id="RHEA-COMP:9565"/>
        <dbReference type="Rhea" id="RHEA-COMP:9566"/>
        <dbReference type="ChEBI" id="CHEBI:15378"/>
        <dbReference type="ChEBI" id="CHEBI:16389"/>
        <dbReference type="ChEBI" id="CHEBI:17976"/>
        <dbReference type="ChEBI" id="CHEBI:29101"/>
        <dbReference type="ChEBI" id="CHEBI:57540"/>
        <dbReference type="ChEBI" id="CHEBI:57945"/>
        <dbReference type="EC" id="7.2.1.1"/>
    </reaction>
</comment>
<evidence type="ECO:0000256" key="3">
    <source>
        <dbReference type="ARBA" id="ARBA00022519"/>
    </source>
</evidence>
<keyword evidence="9 16" id="KW-1133">Transmembrane helix</keyword>
<sequence length="258" mass="27631">MNKNSNTYIIAYAAVMVVIVAAVLSFAALSLKGVQAENARVEKMGDILRSIGEGGDADLVKDKAAYINEQYKKYIVDSYAVNVEGDRVDGANAFALLTNLKAEYDKPAAERSLPVFVSRNDEGVTSYVIPVWGAGLWGPVWGYVALADNWDTVNGVVFDHKSETPGLGAEISTAAFQAQFKGKHILENGRVVAIRLVKGGAPDDDPYAVDAVSGGTLTSVGVEKMLKNCLSDYDAYIEKQLGETAGNEVSTKNSESHE</sequence>
<evidence type="ECO:0000256" key="13">
    <source>
        <dbReference type="ARBA" id="ARBA00023075"/>
    </source>
</evidence>
<keyword evidence="7 16" id="KW-0812">Transmembrane</keyword>
<dbReference type="PIRSF" id="PIRSF009437">
    <property type="entry name" value="NQR-1_subunit_C"/>
    <property type="match status" value="1"/>
</dbReference>
<evidence type="ECO:0000313" key="20">
    <source>
        <dbReference type="Proteomes" id="UP001059295"/>
    </source>
</evidence>
<keyword evidence="15 16" id="KW-0739">Sodium transport</keyword>
<proteinExistence type="inferred from homology"/>
<evidence type="ECO:0000256" key="11">
    <source>
        <dbReference type="ARBA" id="ARBA00023053"/>
    </source>
</evidence>
<comment type="cofactor">
    <cofactor evidence="16 17">
        <name>FMN</name>
        <dbReference type="ChEBI" id="CHEBI:58210"/>
    </cofactor>
</comment>
<keyword evidence="4 16" id="KW-0597">Phosphoprotein</keyword>
<comment type="subunit">
    <text evidence="16 17">Composed of six subunits; NqrA, NqrB, NqrC, NqrD, NqrE and NqrF.</text>
</comment>
<evidence type="ECO:0000256" key="8">
    <source>
        <dbReference type="ARBA" id="ARBA00022967"/>
    </source>
</evidence>
<comment type="subcellular location">
    <subcellularLocation>
        <location evidence="16">Cell membrane</location>
        <topology evidence="16">Single-pass membrane protein</topology>
    </subcellularLocation>
</comment>
<dbReference type="InterPro" id="IPR007329">
    <property type="entry name" value="FMN-bd"/>
</dbReference>
<evidence type="ECO:0000259" key="18">
    <source>
        <dbReference type="SMART" id="SM00900"/>
    </source>
</evidence>
<keyword evidence="20" id="KW-1185">Reference proteome</keyword>